<feature type="domain" description="EGF-like" evidence="3 4">
    <location>
        <begin position="1021"/>
        <end position="1032"/>
    </location>
</feature>
<keyword evidence="2" id="KW-0732">Signal</keyword>
<reference evidence="5" key="1">
    <citation type="submission" date="2020-01" db="EMBL/GenBank/DDBJ databases">
        <title>Development of genomics and gene disruption for Polysphondylium violaceum indicates a role for the polyketide synthase stlB in stalk morphogenesis.</title>
        <authorList>
            <person name="Narita B."/>
            <person name="Kawabe Y."/>
            <person name="Kin K."/>
            <person name="Saito T."/>
            <person name="Gibbs R."/>
            <person name="Kuspa A."/>
            <person name="Muzny D."/>
            <person name="Queller D."/>
            <person name="Richards S."/>
            <person name="Strassman J."/>
            <person name="Sucgang R."/>
            <person name="Worley K."/>
            <person name="Schaap P."/>
        </authorList>
    </citation>
    <scope>NUCLEOTIDE SEQUENCE</scope>
    <source>
        <strain evidence="5">QSvi11</strain>
    </source>
</reference>
<evidence type="ECO:0000313" key="5">
    <source>
        <dbReference type="EMBL" id="KAF2076267.1"/>
    </source>
</evidence>
<dbReference type="PROSITE" id="PS01186">
    <property type="entry name" value="EGF_2"/>
    <property type="match status" value="1"/>
</dbReference>
<dbReference type="PANTHER" id="PTHR31378">
    <property type="entry name" value="EGF-LIKE DOMAIN-CONTAINING PROTEIN-RELATED-RELATED"/>
    <property type="match status" value="1"/>
</dbReference>
<keyword evidence="6" id="KW-1185">Reference proteome</keyword>
<comment type="caution">
    <text evidence="5">The sequence shown here is derived from an EMBL/GenBank/DDBJ whole genome shotgun (WGS) entry which is preliminary data.</text>
</comment>
<feature type="chain" id="PRO_5035209015" description="EGF-like domain-containing protein" evidence="2">
    <location>
        <begin position="25"/>
        <end position="1328"/>
    </location>
</feature>
<dbReference type="Proteomes" id="UP000695562">
    <property type="component" value="Unassembled WGS sequence"/>
</dbReference>
<dbReference type="Pfam" id="PF24893">
    <property type="entry name" value="DUF7743"/>
    <property type="match status" value="1"/>
</dbReference>
<dbReference type="InterPro" id="IPR055462">
    <property type="entry name" value="DUF7034"/>
</dbReference>
<dbReference type="InterPro" id="IPR055463">
    <property type="entry name" value="DUF7035"/>
</dbReference>
<keyword evidence="1" id="KW-0472">Membrane</keyword>
<keyword evidence="1" id="KW-0812">Transmembrane</keyword>
<dbReference type="PANTHER" id="PTHR31378:SF29">
    <property type="entry name" value="EGF-LIKE DOMAIN-CONTAINING PROTEIN-RELATED"/>
    <property type="match status" value="1"/>
</dbReference>
<dbReference type="InterPro" id="IPR000742">
    <property type="entry name" value="EGF"/>
</dbReference>
<evidence type="ECO:0000259" key="3">
    <source>
        <dbReference type="PROSITE" id="PS00022"/>
    </source>
</evidence>
<dbReference type="InterPro" id="IPR056645">
    <property type="entry name" value="DUF7743"/>
</dbReference>
<dbReference type="PROSITE" id="PS00022">
    <property type="entry name" value="EGF_1"/>
    <property type="match status" value="1"/>
</dbReference>
<name>A0A8J4Q076_9MYCE</name>
<dbReference type="OrthoDB" id="21427at2759"/>
<gene>
    <name evidence="5" type="ORF">CYY_002445</name>
</gene>
<dbReference type="Pfam" id="PF23034">
    <property type="entry name" value="DUF7035"/>
    <property type="match status" value="1"/>
</dbReference>
<dbReference type="InterPro" id="IPR054484">
    <property type="entry name" value="ComC_SSD"/>
</dbReference>
<dbReference type="Pfam" id="PF23033">
    <property type="entry name" value="DUF7034"/>
    <property type="match status" value="1"/>
</dbReference>
<proteinExistence type="predicted"/>
<feature type="signal peptide" evidence="2">
    <location>
        <begin position="1"/>
        <end position="24"/>
    </location>
</feature>
<dbReference type="Pfam" id="PF25820">
    <property type="entry name" value="DUF7949"/>
    <property type="match status" value="1"/>
</dbReference>
<feature type="transmembrane region" description="Helical" evidence="1">
    <location>
        <begin position="1286"/>
        <end position="1309"/>
    </location>
</feature>
<keyword evidence="1" id="KW-1133">Transmembrane helix</keyword>
<evidence type="ECO:0000256" key="1">
    <source>
        <dbReference type="SAM" id="Phobius"/>
    </source>
</evidence>
<sequence>MKTPIKYTLLLCISILCTVYRTDAQQQNIPTVVKIYEPPYQQFSSPPYQCSRPIMVLLELNGFDIIDYEMKNSTHALIQTGYYVPVSSSLTPILTLEDTNNTEIQISTNITLTCDAAPFPLEMKEQIIYAPLTYYQDFLYLSYKIKGVGPERAILYLKEESSFFVDTPQERRVTPGFDPSLITGTNGNTNLNYSLTDTFNRTTSFTIPTFLQDYQSPGQVKDISFYPLSNKLTLGLIPIVTMEVEGNLAIPSIKRDLEGFPFSYYQYLYPVSRLNGKTQYIAALKSKYIYNQTLTFGVFNSPLSTKTKVYSMTLQDDMTYGNESATYTMIDKTKALFTVNFKLQNLQNRTPGVYFFNSNNGTIYSERYGIGKGTELSYEFTISSLISYQDTISFGFGGRPFPTTLSIPVPNDNIPPQIIHITIERLPQGEMLFRVHAIDDLSGVSKIEVFQTGTKLSLANLVSGTPLDGIFEIRARVATIGDYVGYAICDKVNNCKYSTSLSLPFYTMDKLLPAVPDYDSADVEYTHFSFEQNNLDLSKFGLFNTVYLNSTNVNLNSVPVISIQLTKTIALFESSKYESDYIMEWDSEKKLFKKTFYVPPRLFKGTIEYFIFYKSKSISSAEMYQKFKEAAELRVLDSENPDEMPPIVSRIEFSPSSLTINSNQQQTIILIVDIEDPINGLDYGSIKIGTDYDSFIGYSFDFKPSDAINRNPFYGTYHFKFNINGNCRSQNYYIKSISLVDTSGHQSNTLGNTINPLFKLYDSTSLYLPVQCTIQLDSTPPVIKSLQLSKTIFNYNNLQRGFGIRLITQDDISGISLSHNPIVFIEADDNGFDQVEMKLDSYDSNSKTANYYATSTLAFNLGSNTGLVMSVYGIYDNHLNTNGYSAEDLRLAGLLSFINTTFVRGPVIEDANPISSLGGELYLFGKNFNGENVFAMIDYLDGKGFQTTRLFSKYTGSSLSIAGVIPKSKSFFVKLSSDDIESNEFLVIPVPAIDENVNFCFGNPVCGGPEKGYCASKIAGCVCFEPYSGISCSNQNVNSTDPDVQNKPDIDNEFDIFKYQISVVRINEMDINSKAIKSHPLSDWVFKNVSTTTRKQYQYSTEIKNNDITTPIDINIIFFDKLEQVIFANNEYFMTPNSIKYIISFGSYSFSSSLNTLQLVMATNFTLNSNETCSSVSSGNSSLTSEYFKFKVNDGYLFSRFVKLGVIDKRPQTIINEIITSNDEKESNNIFSQIGIRIPFYTKSALLDPDFSVLIDSKSAKEEENSFCGKNNDSQDIHKNRLSTGAIIGIIFGCIGLVAIVTISIVIYINRRRIMVHSIKLKKFVKKN</sequence>
<evidence type="ECO:0000259" key="4">
    <source>
        <dbReference type="PROSITE" id="PS01186"/>
    </source>
</evidence>
<evidence type="ECO:0000256" key="2">
    <source>
        <dbReference type="SAM" id="SignalP"/>
    </source>
</evidence>
<evidence type="ECO:0000313" key="6">
    <source>
        <dbReference type="Proteomes" id="UP000695562"/>
    </source>
</evidence>
<organism evidence="5 6">
    <name type="scientific">Polysphondylium violaceum</name>
    <dbReference type="NCBI Taxonomy" id="133409"/>
    <lineage>
        <taxon>Eukaryota</taxon>
        <taxon>Amoebozoa</taxon>
        <taxon>Evosea</taxon>
        <taxon>Eumycetozoa</taxon>
        <taxon>Dictyostelia</taxon>
        <taxon>Dictyosteliales</taxon>
        <taxon>Dictyosteliaceae</taxon>
        <taxon>Polysphondylium</taxon>
    </lineage>
</organism>
<dbReference type="Pfam" id="PF22933">
    <property type="entry name" value="ComC_SSD"/>
    <property type="match status" value="1"/>
</dbReference>
<protein>
    <recommendedName>
        <fullName evidence="3 4">EGF-like domain-containing protein</fullName>
    </recommendedName>
</protein>
<dbReference type="InterPro" id="IPR057709">
    <property type="entry name" value="DUF7949"/>
</dbReference>
<accession>A0A8J4Q076</accession>
<dbReference type="EMBL" id="AJWJ01000067">
    <property type="protein sequence ID" value="KAF2076267.1"/>
    <property type="molecule type" value="Genomic_DNA"/>
</dbReference>